<dbReference type="InterPro" id="IPR036259">
    <property type="entry name" value="MFS_trans_sf"/>
</dbReference>
<dbReference type="InterPro" id="IPR020846">
    <property type="entry name" value="MFS_dom"/>
</dbReference>
<dbReference type="RefSeq" id="XP_020051305.1">
    <property type="nucleotide sequence ID" value="XM_020203011.1"/>
</dbReference>
<dbReference type="EMBL" id="KV878992">
    <property type="protein sequence ID" value="OJJ94965.1"/>
    <property type="molecule type" value="Genomic_DNA"/>
</dbReference>
<dbReference type="InterPro" id="IPR005829">
    <property type="entry name" value="Sugar_transporter_CS"/>
</dbReference>
<dbReference type="PANTHER" id="PTHR48022:SF26">
    <property type="entry name" value="MAJOR FACILITATOR SUPERFAMILY (MFS) PROFILE DOMAIN-CONTAINING PROTEIN-RELATED"/>
    <property type="match status" value="1"/>
</dbReference>
<sequence length="515" mass="57855">MIWSKKKGGQPYFGLTGTWLTVWITIACATDMTLFGYDQGVFSGVVVTQNFLEVYDLVGSSKTTTLSTVTAIYDVGCFFGALIAFGIGERLASSYSLPQIFIGRVILGVGNGINTATAPVWQTETSQPQWRGRLVLLKMVMNLNLAGSMLVNWINYGLSFKGGSVAWRFPIAFQFVFILALFATVPWLPESPRWLMQHGHEAEAMQVLAAIEAKPIDDPYIATQRSEIEYSIQYERENAVRWRNLFRSRHSSNDTKTLRRLLLGAGSQLMQQFEGINIMSYYMPTVLMESVGLSNRSARLLAACSTVSYFVFTAMAVPLVEKWGRRGLMLSSTAGQFACFLIITILLCYAETMADGSKYGSASIAFFFLYYIFFGMGMLAVPWLYPTEISSLPMRTKTAAVATATNWITNFIVVEITPIGIQSLGWRFWIVWTVFNAAFLPVIYLFYPETANRTLENLDAYYRSNPSLIVINDPDAISVKRPQKYIDHEADLIQRKAGKVDDVRKSDLEMVEHIE</sequence>
<dbReference type="AlphaFoldDB" id="A0A1L9WFT4"/>
<proteinExistence type="inferred from homology"/>
<keyword evidence="3 7" id="KW-0813">Transport</keyword>
<dbReference type="GO" id="GO:0016020">
    <property type="term" value="C:membrane"/>
    <property type="evidence" value="ECO:0007669"/>
    <property type="project" value="UniProtKB-SubCell"/>
</dbReference>
<dbReference type="OrthoDB" id="6339427at2759"/>
<feature type="transmembrane region" description="Helical" evidence="8">
    <location>
        <begin position="66"/>
        <end position="87"/>
    </location>
</feature>
<feature type="transmembrane region" description="Helical" evidence="8">
    <location>
        <begin position="329"/>
        <end position="350"/>
    </location>
</feature>
<evidence type="ECO:0000256" key="7">
    <source>
        <dbReference type="RuleBase" id="RU003346"/>
    </source>
</evidence>
<name>A0A1L9WFT4_ASPA1</name>
<evidence type="ECO:0000256" key="4">
    <source>
        <dbReference type="ARBA" id="ARBA00022692"/>
    </source>
</evidence>
<dbReference type="SUPFAM" id="SSF103473">
    <property type="entry name" value="MFS general substrate transporter"/>
    <property type="match status" value="1"/>
</dbReference>
<dbReference type="VEuPathDB" id="FungiDB:ASPACDRAFT_55548"/>
<dbReference type="InterPro" id="IPR003663">
    <property type="entry name" value="Sugar/inositol_transpt"/>
</dbReference>
<dbReference type="PRINTS" id="PR00171">
    <property type="entry name" value="SUGRTRNSPORT"/>
</dbReference>
<evidence type="ECO:0000256" key="3">
    <source>
        <dbReference type="ARBA" id="ARBA00022448"/>
    </source>
</evidence>
<dbReference type="Proteomes" id="UP000184546">
    <property type="component" value="Unassembled WGS sequence"/>
</dbReference>
<evidence type="ECO:0000259" key="9">
    <source>
        <dbReference type="PROSITE" id="PS50850"/>
    </source>
</evidence>
<evidence type="ECO:0000256" key="1">
    <source>
        <dbReference type="ARBA" id="ARBA00004141"/>
    </source>
</evidence>
<dbReference type="InterPro" id="IPR050360">
    <property type="entry name" value="MFS_Sugar_Transporters"/>
</dbReference>
<feature type="domain" description="Major facilitator superfamily (MFS) profile" evidence="9">
    <location>
        <begin position="1"/>
        <end position="451"/>
    </location>
</feature>
<keyword evidence="4 8" id="KW-0812">Transmembrane</keyword>
<gene>
    <name evidence="10" type="ORF">ASPACDRAFT_55548</name>
</gene>
<evidence type="ECO:0000256" key="5">
    <source>
        <dbReference type="ARBA" id="ARBA00022989"/>
    </source>
</evidence>
<feature type="transmembrane region" description="Helical" evidence="8">
    <location>
        <begin position="362"/>
        <end position="385"/>
    </location>
</feature>
<dbReference type="PANTHER" id="PTHR48022">
    <property type="entry name" value="PLASTIDIC GLUCOSE TRANSPORTER 4"/>
    <property type="match status" value="1"/>
</dbReference>
<dbReference type="InterPro" id="IPR005828">
    <property type="entry name" value="MFS_sugar_transport-like"/>
</dbReference>
<accession>A0A1L9WFT4</accession>
<dbReference type="GeneID" id="30976825"/>
<feature type="transmembrane region" description="Helical" evidence="8">
    <location>
        <begin position="135"/>
        <end position="154"/>
    </location>
</feature>
<dbReference type="Gene3D" id="1.20.1250.20">
    <property type="entry name" value="MFS general substrate transporter like domains"/>
    <property type="match status" value="1"/>
</dbReference>
<evidence type="ECO:0000256" key="2">
    <source>
        <dbReference type="ARBA" id="ARBA00010992"/>
    </source>
</evidence>
<dbReference type="GO" id="GO:0005351">
    <property type="term" value="F:carbohydrate:proton symporter activity"/>
    <property type="evidence" value="ECO:0007669"/>
    <property type="project" value="TreeGrafter"/>
</dbReference>
<dbReference type="PROSITE" id="PS50850">
    <property type="entry name" value="MFS"/>
    <property type="match status" value="1"/>
</dbReference>
<dbReference type="PROSITE" id="PS51257">
    <property type="entry name" value="PROKAR_LIPOPROTEIN"/>
    <property type="match status" value="1"/>
</dbReference>
<evidence type="ECO:0000256" key="6">
    <source>
        <dbReference type="ARBA" id="ARBA00023136"/>
    </source>
</evidence>
<comment type="similarity">
    <text evidence="2 7">Belongs to the major facilitator superfamily. Sugar transporter (TC 2.A.1.1) family.</text>
</comment>
<dbReference type="NCBIfam" id="TIGR00879">
    <property type="entry name" value="SP"/>
    <property type="match status" value="1"/>
</dbReference>
<evidence type="ECO:0000256" key="8">
    <source>
        <dbReference type="SAM" id="Phobius"/>
    </source>
</evidence>
<feature type="transmembrane region" description="Helical" evidence="8">
    <location>
        <begin position="426"/>
        <end position="447"/>
    </location>
</feature>
<keyword evidence="6 8" id="KW-0472">Membrane</keyword>
<keyword evidence="5 8" id="KW-1133">Transmembrane helix</keyword>
<evidence type="ECO:0000313" key="10">
    <source>
        <dbReference type="EMBL" id="OJJ94965.1"/>
    </source>
</evidence>
<evidence type="ECO:0000313" key="11">
    <source>
        <dbReference type="Proteomes" id="UP000184546"/>
    </source>
</evidence>
<organism evidence="10 11">
    <name type="scientific">Aspergillus aculeatus (strain ATCC 16872 / CBS 172.66 / WB 5094)</name>
    <dbReference type="NCBI Taxonomy" id="690307"/>
    <lineage>
        <taxon>Eukaryota</taxon>
        <taxon>Fungi</taxon>
        <taxon>Dikarya</taxon>
        <taxon>Ascomycota</taxon>
        <taxon>Pezizomycotina</taxon>
        <taxon>Eurotiomycetes</taxon>
        <taxon>Eurotiomycetidae</taxon>
        <taxon>Eurotiales</taxon>
        <taxon>Aspergillaceae</taxon>
        <taxon>Aspergillus</taxon>
        <taxon>Aspergillus subgen. Circumdati</taxon>
    </lineage>
</organism>
<feature type="transmembrane region" description="Helical" evidence="8">
    <location>
        <begin position="12"/>
        <end position="37"/>
    </location>
</feature>
<dbReference type="OMA" id="YAKATCI"/>
<feature type="transmembrane region" description="Helical" evidence="8">
    <location>
        <begin position="166"/>
        <end position="188"/>
    </location>
</feature>
<keyword evidence="11" id="KW-1185">Reference proteome</keyword>
<dbReference type="Pfam" id="PF00083">
    <property type="entry name" value="Sugar_tr"/>
    <property type="match status" value="2"/>
</dbReference>
<protein>
    <recommendedName>
        <fullName evidence="9">Major facilitator superfamily (MFS) profile domain-containing protein</fullName>
    </recommendedName>
</protein>
<comment type="subcellular location">
    <subcellularLocation>
        <location evidence="1">Membrane</location>
        <topology evidence="1">Multi-pass membrane protein</topology>
    </subcellularLocation>
</comment>
<dbReference type="PROSITE" id="PS00216">
    <property type="entry name" value="SUGAR_TRANSPORT_1"/>
    <property type="match status" value="1"/>
</dbReference>
<reference evidence="11" key="1">
    <citation type="journal article" date="2017" name="Genome Biol.">
        <title>Comparative genomics reveals high biological diversity and specific adaptations in the industrially and medically important fungal genus Aspergillus.</title>
        <authorList>
            <person name="de Vries R.P."/>
            <person name="Riley R."/>
            <person name="Wiebenga A."/>
            <person name="Aguilar-Osorio G."/>
            <person name="Amillis S."/>
            <person name="Uchima C.A."/>
            <person name="Anderluh G."/>
            <person name="Asadollahi M."/>
            <person name="Askin M."/>
            <person name="Barry K."/>
            <person name="Battaglia E."/>
            <person name="Bayram O."/>
            <person name="Benocci T."/>
            <person name="Braus-Stromeyer S.A."/>
            <person name="Caldana C."/>
            <person name="Canovas D."/>
            <person name="Cerqueira G.C."/>
            <person name="Chen F."/>
            <person name="Chen W."/>
            <person name="Choi C."/>
            <person name="Clum A."/>
            <person name="Dos Santos R.A."/>
            <person name="Damasio A.R."/>
            <person name="Diallinas G."/>
            <person name="Emri T."/>
            <person name="Fekete E."/>
            <person name="Flipphi M."/>
            <person name="Freyberg S."/>
            <person name="Gallo A."/>
            <person name="Gournas C."/>
            <person name="Habgood R."/>
            <person name="Hainaut M."/>
            <person name="Harispe M.L."/>
            <person name="Henrissat B."/>
            <person name="Hilden K.S."/>
            <person name="Hope R."/>
            <person name="Hossain A."/>
            <person name="Karabika E."/>
            <person name="Karaffa L."/>
            <person name="Karanyi Z."/>
            <person name="Krasevec N."/>
            <person name="Kuo A."/>
            <person name="Kusch H."/>
            <person name="LaButti K."/>
            <person name="Lagendijk E.L."/>
            <person name="Lapidus A."/>
            <person name="Levasseur A."/>
            <person name="Lindquist E."/>
            <person name="Lipzen A."/>
            <person name="Logrieco A.F."/>
            <person name="MacCabe A."/>
            <person name="Maekelae M.R."/>
            <person name="Malavazi I."/>
            <person name="Melin P."/>
            <person name="Meyer V."/>
            <person name="Mielnichuk N."/>
            <person name="Miskei M."/>
            <person name="Molnar A.P."/>
            <person name="Mule G."/>
            <person name="Ngan C.Y."/>
            <person name="Orejas M."/>
            <person name="Orosz E."/>
            <person name="Ouedraogo J.P."/>
            <person name="Overkamp K.M."/>
            <person name="Park H.-S."/>
            <person name="Perrone G."/>
            <person name="Piumi F."/>
            <person name="Punt P.J."/>
            <person name="Ram A.F."/>
            <person name="Ramon A."/>
            <person name="Rauscher S."/>
            <person name="Record E."/>
            <person name="Riano-Pachon D.M."/>
            <person name="Robert V."/>
            <person name="Roehrig J."/>
            <person name="Ruller R."/>
            <person name="Salamov A."/>
            <person name="Salih N.S."/>
            <person name="Samson R.A."/>
            <person name="Sandor E."/>
            <person name="Sanguinetti M."/>
            <person name="Schuetze T."/>
            <person name="Sepcic K."/>
            <person name="Shelest E."/>
            <person name="Sherlock G."/>
            <person name="Sophianopoulou V."/>
            <person name="Squina F.M."/>
            <person name="Sun H."/>
            <person name="Susca A."/>
            <person name="Todd R.B."/>
            <person name="Tsang A."/>
            <person name="Unkles S.E."/>
            <person name="van de Wiele N."/>
            <person name="van Rossen-Uffink D."/>
            <person name="Oliveira J.V."/>
            <person name="Vesth T.C."/>
            <person name="Visser J."/>
            <person name="Yu J.-H."/>
            <person name="Zhou M."/>
            <person name="Andersen M.R."/>
            <person name="Archer D.B."/>
            <person name="Baker S.E."/>
            <person name="Benoit I."/>
            <person name="Brakhage A.A."/>
            <person name="Braus G.H."/>
            <person name="Fischer R."/>
            <person name="Frisvad J.C."/>
            <person name="Goldman G.H."/>
            <person name="Houbraken J."/>
            <person name="Oakley B."/>
            <person name="Pocsi I."/>
            <person name="Scazzocchio C."/>
            <person name="Seiboth B."/>
            <person name="vanKuyk P.A."/>
            <person name="Wortman J."/>
            <person name="Dyer P.S."/>
            <person name="Grigoriev I.V."/>
        </authorList>
    </citation>
    <scope>NUCLEOTIDE SEQUENCE [LARGE SCALE GENOMIC DNA]</scope>
    <source>
        <strain evidence="11">ATCC 16872 / CBS 172.66 / WB 5094</strain>
    </source>
</reference>
<feature type="transmembrane region" description="Helical" evidence="8">
    <location>
        <begin position="298"/>
        <end position="317"/>
    </location>
</feature>